<dbReference type="OrthoDB" id="5432251at2"/>
<organism evidence="2 3">
    <name type="scientific">Lentisphaera araneosa HTCC2155</name>
    <dbReference type="NCBI Taxonomy" id="313628"/>
    <lineage>
        <taxon>Bacteria</taxon>
        <taxon>Pseudomonadati</taxon>
        <taxon>Lentisphaerota</taxon>
        <taxon>Lentisphaeria</taxon>
        <taxon>Lentisphaerales</taxon>
        <taxon>Lentisphaeraceae</taxon>
        <taxon>Lentisphaera</taxon>
    </lineage>
</organism>
<evidence type="ECO:0000313" key="2">
    <source>
        <dbReference type="EMBL" id="EDM29684.1"/>
    </source>
</evidence>
<reference evidence="2 3" key="1">
    <citation type="journal article" date="2010" name="J. Bacteriol.">
        <title>Genome sequence of Lentisphaera araneosa HTCC2155T, the type species of the order Lentisphaerales in the phylum Lentisphaerae.</title>
        <authorList>
            <person name="Thrash J.C."/>
            <person name="Cho J.C."/>
            <person name="Vergin K.L."/>
            <person name="Morris R.M."/>
            <person name="Giovannoni S.J."/>
        </authorList>
    </citation>
    <scope>NUCLEOTIDE SEQUENCE [LARGE SCALE GENOMIC DNA]</scope>
    <source>
        <strain evidence="2 3">HTCC2155</strain>
    </source>
</reference>
<evidence type="ECO:0000313" key="3">
    <source>
        <dbReference type="Proteomes" id="UP000004947"/>
    </source>
</evidence>
<dbReference type="RefSeq" id="WP_007276803.1">
    <property type="nucleotide sequence ID" value="NZ_ABCK01000001.1"/>
</dbReference>
<name>A6DFV4_9BACT</name>
<dbReference type="Gene3D" id="3.30.160.670">
    <property type="match status" value="1"/>
</dbReference>
<feature type="domain" description="DUF4136" evidence="1">
    <location>
        <begin position="19"/>
        <end position="164"/>
    </location>
</feature>
<sequence>MKHLVFILSFVLLSSCSSVKYDFQPGIDFSQYKSFSFVPSIKSKTLNRQRLETSLINGLELKGLVFKPKASVADPADLVIKPRYQIVTNERMVTAHGGLYHRSYYAGTDFYFVESQERYLVIEFVDTRKNEVIWQATSYGFNAITFSQEKFHRIVSDMLQYFPPDLTKK</sequence>
<keyword evidence="3" id="KW-1185">Reference proteome</keyword>
<dbReference type="STRING" id="313628.LNTAR_18078"/>
<gene>
    <name evidence="2" type="ORF">LNTAR_18078</name>
</gene>
<dbReference type="Proteomes" id="UP000004947">
    <property type="component" value="Unassembled WGS sequence"/>
</dbReference>
<comment type="caution">
    <text evidence="2">The sequence shown here is derived from an EMBL/GenBank/DDBJ whole genome shotgun (WGS) entry which is preliminary data.</text>
</comment>
<dbReference type="PROSITE" id="PS51257">
    <property type="entry name" value="PROKAR_LIPOPROTEIN"/>
    <property type="match status" value="1"/>
</dbReference>
<protein>
    <recommendedName>
        <fullName evidence="1">DUF4136 domain-containing protein</fullName>
    </recommendedName>
</protein>
<dbReference type="AlphaFoldDB" id="A6DFV4"/>
<evidence type="ECO:0000259" key="1">
    <source>
        <dbReference type="Pfam" id="PF13590"/>
    </source>
</evidence>
<dbReference type="Pfam" id="PF13590">
    <property type="entry name" value="DUF4136"/>
    <property type="match status" value="1"/>
</dbReference>
<dbReference type="InterPro" id="IPR025411">
    <property type="entry name" value="DUF4136"/>
</dbReference>
<accession>A6DFV4</accession>
<dbReference type="EMBL" id="ABCK01000001">
    <property type="protein sequence ID" value="EDM29684.1"/>
    <property type="molecule type" value="Genomic_DNA"/>
</dbReference>
<proteinExistence type="predicted"/>